<comment type="caution">
    <text evidence="2">The sequence shown here is derived from an EMBL/GenBank/DDBJ whole genome shotgun (WGS) entry which is preliminary data.</text>
</comment>
<dbReference type="EMBL" id="JAPWDQ010000003">
    <property type="protein sequence ID" value="KAJ5491502.1"/>
    <property type="molecule type" value="Genomic_DNA"/>
</dbReference>
<proteinExistence type="predicted"/>
<feature type="region of interest" description="Disordered" evidence="1">
    <location>
        <begin position="1"/>
        <end position="55"/>
    </location>
</feature>
<sequence>MANQSAQDFIVKNGGPPRLSEARLVGGAEIDRRRNAPKSGTSFPVENGDARERPESAKTAMGFLGARSITTGKEYLRPQGSGHQVTATYRFNDALKLMLANSAAACDRARLWLRRKSGLQTLRAI</sequence>
<reference evidence="2" key="2">
    <citation type="journal article" date="2023" name="IMA Fungus">
        <title>Comparative genomic study of the Penicillium genus elucidates a diverse pangenome and 15 lateral gene transfer events.</title>
        <authorList>
            <person name="Petersen C."/>
            <person name="Sorensen T."/>
            <person name="Nielsen M.R."/>
            <person name="Sondergaard T.E."/>
            <person name="Sorensen J.L."/>
            <person name="Fitzpatrick D.A."/>
            <person name="Frisvad J.C."/>
            <person name="Nielsen K.L."/>
        </authorList>
    </citation>
    <scope>NUCLEOTIDE SEQUENCE</scope>
    <source>
        <strain evidence="2">IBT 30728</strain>
    </source>
</reference>
<organism evidence="2 3">
    <name type="scientific">Penicillium diatomitis</name>
    <dbReference type="NCBI Taxonomy" id="2819901"/>
    <lineage>
        <taxon>Eukaryota</taxon>
        <taxon>Fungi</taxon>
        <taxon>Dikarya</taxon>
        <taxon>Ascomycota</taxon>
        <taxon>Pezizomycotina</taxon>
        <taxon>Eurotiomycetes</taxon>
        <taxon>Eurotiomycetidae</taxon>
        <taxon>Eurotiales</taxon>
        <taxon>Aspergillaceae</taxon>
        <taxon>Penicillium</taxon>
    </lineage>
</organism>
<name>A0A9X0BZS8_9EURO</name>
<protein>
    <submittedName>
        <fullName evidence="2">Uncharacterized protein</fullName>
    </submittedName>
</protein>
<dbReference type="GeneID" id="81622921"/>
<dbReference type="Proteomes" id="UP001148312">
    <property type="component" value="Unassembled WGS sequence"/>
</dbReference>
<evidence type="ECO:0000313" key="3">
    <source>
        <dbReference type="Proteomes" id="UP001148312"/>
    </source>
</evidence>
<keyword evidence="3" id="KW-1185">Reference proteome</keyword>
<dbReference type="RefSeq" id="XP_056792631.1">
    <property type="nucleotide sequence ID" value="XM_056932672.1"/>
</dbReference>
<evidence type="ECO:0000256" key="1">
    <source>
        <dbReference type="SAM" id="MobiDB-lite"/>
    </source>
</evidence>
<evidence type="ECO:0000313" key="2">
    <source>
        <dbReference type="EMBL" id="KAJ5491502.1"/>
    </source>
</evidence>
<dbReference type="AlphaFoldDB" id="A0A9X0BZS8"/>
<gene>
    <name evidence="2" type="ORF">N7539_003069</name>
</gene>
<accession>A0A9X0BZS8</accession>
<reference evidence="2" key="1">
    <citation type="submission" date="2022-12" db="EMBL/GenBank/DDBJ databases">
        <authorList>
            <person name="Petersen C."/>
        </authorList>
    </citation>
    <scope>NUCLEOTIDE SEQUENCE</scope>
    <source>
        <strain evidence="2">IBT 30728</strain>
    </source>
</reference>